<comment type="caution">
    <text evidence="3">The sequence shown here is derived from an EMBL/GenBank/DDBJ whole genome shotgun (WGS) entry which is preliminary data.</text>
</comment>
<proteinExistence type="predicted"/>
<sequence>MHNDDMLLSFFGGLFATLALILVVEITVAYLLYQGLKKIPERHRATESFMPWLTLIPVAGIAFYWILLPFKIPESFRNYFSENPGNGKEPKDYGKGMGMGAAICATLLLIPVVNVVAWIPAGIFLLVFMLQFAEMVRQLPASTSSQSPMYRSPSRAMQSSNDKFAQLEKLKQLLDQDILTADEYQSEKSKILQGHERLE</sequence>
<feature type="transmembrane region" description="Helical" evidence="1">
    <location>
        <begin position="99"/>
        <end position="128"/>
    </location>
</feature>
<dbReference type="Pfam" id="PF09851">
    <property type="entry name" value="SHOCT"/>
    <property type="match status" value="1"/>
</dbReference>
<keyword evidence="1" id="KW-1133">Transmembrane helix</keyword>
<dbReference type="Proteomes" id="UP000216225">
    <property type="component" value="Unassembled WGS sequence"/>
</dbReference>
<dbReference type="RefSeq" id="WP_094434176.1">
    <property type="nucleotide sequence ID" value="NZ_CP181370.1"/>
</dbReference>
<protein>
    <submittedName>
        <fullName evidence="3">SHOCT domain-containing protein</fullName>
    </submittedName>
</protein>
<feature type="domain" description="SHOCT" evidence="2">
    <location>
        <begin position="165"/>
        <end position="192"/>
    </location>
</feature>
<evidence type="ECO:0000256" key="1">
    <source>
        <dbReference type="SAM" id="Phobius"/>
    </source>
</evidence>
<reference evidence="3 4" key="1">
    <citation type="submission" date="2018-09" db="EMBL/GenBank/DDBJ databases">
        <title>Genome comparison of Alicycliphilus sp. BQ1, a polyurethanolytic bacterium, with its closest phylogenetic relatives Alicycliphilus denitrificans BC and K601, unable to attack polyurethane.</title>
        <authorList>
            <person name="Loza-Tavera H."/>
            <person name="Lozano L."/>
            <person name="Cevallos M."/>
            <person name="Maya-Lucas O."/>
            <person name="Garcia-Mena J."/>
            <person name="Hernandez J."/>
        </authorList>
    </citation>
    <scope>NUCLEOTIDE SEQUENCE [LARGE SCALE GENOMIC DNA]</scope>
    <source>
        <strain evidence="3 4">BQ1</strain>
    </source>
</reference>
<gene>
    <name evidence="3" type="ORF">CE154_000295</name>
</gene>
<dbReference type="AlphaFoldDB" id="A0A420KE88"/>
<keyword evidence="1" id="KW-0812">Transmembrane</keyword>
<organism evidence="3 4">
    <name type="scientific">Alicycliphilus denitrificans</name>
    <dbReference type="NCBI Taxonomy" id="179636"/>
    <lineage>
        <taxon>Bacteria</taxon>
        <taxon>Pseudomonadati</taxon>
        <taxon>Pseudomonadota</taxon>
        <taxon>Betaproteobacteria</taxon>
        <taxon>Burkholderiales</taxon>
        <taxon>Comamonadaceae</taxon>
        <taxon>Alicycliphilus</taxon>
    </lineage>
</organism>
<keyword evidence="1" id="KW-0472">Membrane</keyword>
<dbReference type="InterPro" id="IPR018649">
    <property type="entry name" value="SHOCT"/>
</dbReference>
<feature type="transmembrane region" description="Helical" evidence="1">
    <location>
        <begin position="6"/>
        <end position="33"/>
    </location>
</feature>
<name>A0A420KE88_9BURK</name>
<feature type="transmembrane region" description="Helical" evidence="1">
    <location>
        <begin position="49"/>
        <end position="67"/>
    </location>
</feature>
<accession>A0A420KE88</accession>
<evidence type="ECO:0000259" key="2">
    <source>
        <dbReference type="Pfam" id="PF09851"/>
    </source>
</evidence>
<evidence type="ECO:0000313" key="4">
    <source>
        <dbReference type="Proteomes" id="UP000216225"/>
    </source>
</evidence>
<evidence type="ECO:0000313" key="3">
    <source>
        <dbReference type="EMBL" id="RKJ98248.1"/>
    </source>
</evidence>
<dbReference type="EMBL" id="NKDB02000001">
    <property type="protein sequence ID" value="RKJ98248.1"/>
    <property type="molecule type" value="Genomic_DNA"/>
</dbReference>